<gene>
    <name evidence="3" type="ORF">NC998_27235</name>
</gene>
<dbReference type="Proteomes" id="UP001464891">
    <property type="component" value="Unassembled WGS sequence"/>
</dbReference>
<name>A0ABV0JGB2_9CYAN</name>
<keyword evidence="1" id="KW-0233">DNA recombination</keyword>
<evidence type="ECO:0000313" key="4">
    <source>
        <dbReference type="Proteomes" id="UP001464891"/>
    </source>
</evidence>
<dbReference type="SUPFAM" id="SSF56349">
    <property type="entry name" value="DNA breaking-rejoining enzymes"/>
    <property type="match status" value="1"/>
</dbReference>
<dbReference type="InterPro" id="IPR013762">
    <property type="entry name" value="Integrase-like_cat_sf"/>
</dbReference>
<keyword evidence="4" id="KW-1185">Reference proteome</keyword>
<evidence type="ECO:0008006" key="5">
    <source>
        <dbReference type="Google" id="ProtNLM"/>
    </source>
</evidence>
<dbReference type="EMBL" id="JAMPKM010000045">
    <property type="protein sequence ID" value="MEP0820785.1"/>
    <property type="molecule type" value="Genomic_DNA"/>
</dbReference>
<evidence type="ECO:0000256" key="1">
    <source>
        <dbReference type="ARBA" id="ARBA00023172"/>
    </source>
</evidence>
<dbReference type="InterPro" id="IPR011010">
    <property type="entry name" value="DNA_brk_join_enz"/>
</dbReference>
<dbReference type="Gene3D" id="1.10.443.10">
    <property type="entry name" value="Intergrase catalytic core"/>
    <property type="match status" value="1"/>
</dbReference>
<feature type="coiled-coil region" evidence="2">
    <location>
        <begin position="218"/>
        <end position="249"/>
    </location>
</feature>
<sequence>MLSQIPLDVFLNAEPLKLLSEACQAALAAKQIRADVERTTYRPAVNKFLKWIQQETWYEEAAEGRYGKYAPRTRSGTNIKTANEGRRALHANSYGLKESELTSNLLKQLEQLNTFCTGEYVPKRQDKKMRAITFRNHRGRALDILGWLRSVENYELNDLDLHLVTDLNLFNKFLAWGINERGNTCGWGMGFCDLALNIAKWLHCYESKSPMYRDIATVEEIRMINNNLSKRYEEQKQASKKRKQEEKEMTLEQCIEVIKYLRKCCAPRDSLGTKRSDLSVARSWQRYLLVAILTYCALRQREIRELELDRTLFRTAGGYRMVLHPEDNKTGDERDFMLSDVLAVEVVTDLDEWLNVWKPRTQAVTADLDSWLGFVGRAQYKDTKGLNKYLAKLEKKYQQAIQAGRYEEAEKVEKEMESAQNNIQTLKQARIECQHNLVFASFGTNRLEGYGRPMKASDLFNAVTRAVYTASAALKMLEHPLFKDIEPRKTNPHFFRNIAITHERRHGDPSKRKAFHKVLGNSEAIGDKDYNEMHPSEKTVGAKEWWKSDTLEGQAAVMAKVKALTSKLPVEERKKLLLELL</sequence>
<reference evidence="3 4" key="1">
    <citation type="submission" date="2022-04" db="EMBL/GenBank/DDBJ databases">
        <title>Positive selection, recombination, and allopatry shape intraspecific diversity of widespread and dominant cyanobacteria.</title>
        <authorList>
            <person name="Wei J."/>
            <person name="Shu W."/>
            <person name="Hu C."/>
        </authorList>
    </citation>
    <scope>NUCLEOTIDE SEQUENCE [LARGE SCALE GENOMIC DNA]</scope>
    <source>
        <strain evidence="3 4">GB2-A4</strain>
    </source>
</reference>
<organism evidence="3 4">
    <name type="scientific">Trichocoleus desertorum GB2-A4</name>
    <dbReference type="NCBI Taxonomy" id="2933944"/>
    <lineage>
        <taxon>Bacteria</taxon>
        <taxon>Bacillati</taxon>
        <taxon>Cyanobacteriota</taxon>
        <taxon>Cyanophyceae</taxon>
        <taxon>Leptolyngbyales</taxon>
        <taxon>Trichocoleusaceae</taxon>
        <taxon>Trichocoleus</taxon>
    </lineage>
</organism>
<feature type="coiled-coil region" evidence="2">
    <location>
        <begin position="409"/>
        <end position="436"/>
    </location>
</feature>
<proteinExistence type="predicted"/>
<keyword evidence="2" id="KW-0175">Coiled coil</keyword>
<accession>A0ABV0JGB2</accession>
<dbReference type="RefSeq" id="WP_190442765.1">
    <property type="nucleotide sequence ID" value="NZ_JAMPKM010000045.1"/>
</dbReference>
<evidence type="ECO:0000313" key="3">
    <source>
        <dbReference type="EMBL" id="MEP0820785.1"/>
    </source>
</evidence>
<protein>
    <recommendedName>
        <fullName evidence="5">Tyr recombinase domain-containing protein</fullName>
    </recommendedName>
</protein>
<evidence type="ECO:0000256" key="2">
    <source>
        <dbReference type="SAM" id="Coils"/>
    </source>
</evidence>
<comment type="caution">
    <text evidence="3">The sequence shown here is derived from an EMBL/GenBank/DDBJ whole genome shotgun (WGS) entry which is preliminary data.</text>
</comment>